<keyword evidence="3" id="KW-0378">Hydrolase</keyword>
<dbReference type="Proteomes" id="UP000288812">
    <property type="component" value="Unassembled WGS sequence"/>
</dbReference>
<dbReference type="InterPro" id="IPR036764">
    <property type="entry name" value="Peptidase_Prp_sf"/>
</dbReference>
<evidence type="ECO:0000256" key="6">
    <source>
        <dbReference type="ARBA" id="ARBA00044538"/>
    </source>
</evidence>
<gene>
    <name evidence="7" type="ORF">EF514_04865</name>
</gene>
<keyword evidence="1" id="KW-0690">Ribosome biogenesis</keyword>
<dbReference type="AlphaFoldDB" id="A0A437S788"/>
<dbReference type="RefSeq" id="WP_127724302.1">
    <property type="nucleotide sequence ID" value="NZ_RLIH01000005.1"/>
</dbReference>
<organism evidence="7 8">
    <name type="scientific">Anaerosphaera multitolerans</name>
    <dbReference type="NCBI Taxonomy" id="2487351"/>
    <lineage>
        <taxon>Bacteria</taxon>
        <taxon>Bacillati</taxon>
        <taxon>Bacillota</taxon>
        <taxon>Tissierellia</taxon>
        <taxon>Tissierellales</taxon>
        <taxon>Peptoniphilaceae</taxon>
        <taxon>Anaerosphaera</taxon>
    </lineage>
</organism>
<evidence type="ECO:0000256" key="2">
    <source>
        <dbReference type="ARBA" id="ARBA00022670"/>
    </source>
</evidence>
<dbReference type="EMBL" id="RLIH01000005">
    <property type="protein sequence ID" value="RVU54920.1"/>
    <property type="molecule type" value="Genomic_DNA"/>
</dbReference>
<dbReference type="InterPro" id="IPR007422">
    <property type="entry name" value="Peptidase_Prp"/>
</dbReference>
<keyword evidence="8" id="KW-1185">Reference proteome</keyword>
<accession>A0A437S788</accession>
<protein>
    <recommendedName>
        <fullName evidence="6">Ribosomal processing cysteine protease Prp</fullName>
    </recommendedName>
</protein>
<evidence type="ECO:0000313" key="8">
    <source>
        <dbReference type="Proteomes" id="UP000288812"/>
    </source>
</evidence>
<dbReference type="PANTHER" id="PTHR39178">
    <property type="entry name" value="HYPOTHETICAL RIBOSOME-ASSOCIATED PROTEIN"/>
    <property type="match status" value="1"/>
</dbReference>
<dbReference type="Pfam" id="PF04327">
    <property type="entry name" value="Peptidase_Prp"/>
    <property type="match status" value="1"/>
</dbReference>
<comment type="caution">
    <text evidence="7">The sequence shown here is derived from an EMBL/GenBank/DDBJ whole genome shotgun (WGS) entry which is preliminary data.</text>
</comment>
<evidence type="ECO:0000256" key="4">
    <source>
        <dbReference type="ARBA" id="ARBA00022807"/>
    </source>
</evidence>
<keyword evidence="4" id="KW-0788">Thiol protease</keyword>
<dbReference type="PANTHER" id="PTHR39178:SF1">
    <property type="entry name" value="RIBOSOMAL-PROCESSING CYSTEINE PROTEASE PRP"/>
    <property type="match status" value="1"/>
</dbReference>
<reference evidence="7 8" key="1">
    <citation type="submission" date="2018-11" db="EMBL/GenBank/DDBJ databases">
        <title>Genome sequencing and assembly of Anaerosphaera sp. nov., GS7-6-2.</title>
        <authorList>
            <person name="Rettenmaier R."/>
            <person name="Liebl W."/>
            <person name="Zverlov V."/>
        </authorList>
    </citation>
    <scope>NUCLEOTIDE SEQUENCE [LARGE SCALE GENOMIC DNA]</scope>
    <source>
        <strain evidence="7 8">GS7-6-2</strain>
    </source>
</reference>
<dbReference type="GO" id="GO:0008234">
    <property type="term" value="F:cysteine-type peptidase activity"/>
    <property type="evidence" value="ECO:0007669"/>
    <property type="project" value="UniProtKB-KW"/>
</dbReference>
<evidence type="ECO:0000256" key="5">
    <source>
        <dbReference type="ARBA" id="ARBA00044503"/>
    </source>
</evidence>
<keyword evidence="2 7" id="KW-0645">Protease</keyword>
<evidence type="ECO:0000313" key="7">
    <source>
        <dbReference type="EMBL" id="RVU54920.1"/>
    </source>
</evidence>
<dbReference type="CDD" id="cd16332">
    <property type="entry name" value="Prp-like"/>
    <property type="match status" value="1"/>
</dbReference>
<proteinExistence type="inferred from homology"/>
<dbReference type="Gene3D" id="3.30.70.1490">
    <property type="entry name" value="Cysteine protease Prp"/>
    <property type="match status" value="1"/>
</dbReference>
<evidence type="ECO:0000256" key="3">
    <source>
        <dbReference type="ARBA" id="ARBA00022801"/>
    </source>
</evidence>
<sequence length="111" mass="12917">MIEVKLYKRNNNYFGFESKGHADFGNGEYDIVCAAVSILTQTFYFNLVDNSIVENKYIDSKQDKGYLKIILKDNKENDIKVQTNFDFVIKGLELLEAQFSKYIKLEIVEVQ</sequence>
<dbReference type="GO" id="GO:0006508">
    <property type="term" value="P:proteolysis"/>
    <property type="evidence" value="ECO:0007669"/>
    <property type="project" value="UniProtKB-KW"/>
</dbReference>
<comment type="similarity">
    <text evidence="5">Belongs to the Prp family.</text>
</comment>
<dbReference type="GO" id="GO:0042254">
    <property type="term" value="P:ribosome biogenesis"/>
    <property type="evidence" value="ECO:0007669"/>
    <property type="project" value="UniProtKB-KW"/>
</dbReference>
<evidence type="ECO:0000256" key="1">
    <source>
        <dbReference type="ARBA" id="ARBA00022517"/>
    </source>
</evidence>
<name>A0A437S788_9FIRM</name>
<dbReference type="SUPFAM" id="SSF118010">
    <property type="entry name" value="TM1457-like"/>
    <property type="match status" value="1"/>
</dbReference>
<dbReference type="OrthoDB" id="48998at2"/>